<keyword evidence="8" id="KW-1185">Reference proteome</keyword>
<comment type="caution">
    <text evidence="7">The sequence shown here is derived from an EMBL/GenBank/DDBJ whole genome shotgun (WGS) entry which is preliminary data.</text>
</comment>
<feature type="transmembrane region" description="Helical" evidence="6">
    <location>
        <begin position="99"/>
        <end position="122"/>
    </location>
</feature>
<keyword evidence="2" id="KW-1003">Cell membrane</keyword>
<evidence type="ECO:0000256" key="1">
    <source>
        <dbReference type="ARBA" id="ARBA00004651"/>
    </source>
</evidence>
<dbReference type="Pfam" id="PF03739">
    <property type="entry name" value="LptF_LptG"/>
    <property type="match status" value="1"/>
</dbReference>
<dbReference type="PANTHER" id="PTHR33529">
    <property type="entry name" value="SLR0882 PROTEIN-RELATED"/>
    <property type="match status" value="1"/>
</dbReference>
<evidence type="ECO:0000313" key="7">
    <source>
        <dbReference type="EMBL" id="KAA0258018.1"/>
    </source>
</evidence>
<evidence type="ECO:0000256" key="3">
    <source>
        <dbReference type="ARBA" id="ARBA00022692"/>
    </source>
</evidence>
<proteinExistence type="predicted"/>
<dbReference type="Proteomes" id="UP000322876">
    <property type="component" value="Unassembled WGS sequence"/>
</dbReference>
<evidence type="ECO:0000256" key="5">
    <source>
        <dbReference type="ARBA" id="ARBA00023136"/>
    </source>
</evidence>
<name>A0A5A8F7T3_9BACT</name>
<dbReference type="AlphaFoldDB" id="A0A5A8F7T3"/>
<gene>
    <name evidence="7" type="ORF">FHQ18_06385</name>
</gene>
<organism evidence="7 8">
    <name type="scientific">Deferribacter autotrophicus</name>
    <dbReference type="NCBI Taxonomy" id="500465"/>
    <lineage>
        <taxon>Bacteria</taxon>
        <taxon>Pseudomonadati</taxon>
        <taxon>Deferribacterota</taxon>
        <taxon>Deferribacteres</taxon>
        <taxon>Deferribacterales</taxon>
        <taxon>Deferribacteraceae</taxon>
        <taxon>Deferribacter</taxon>
    </lineage>
</organism>
<feature type="transmembrane region" description="Helical" evidence="6">
    <location>
        <begin position="267"/>
        <end position="287"/>
    </location>
</feature>
<feature type="transmembrane region" description="Helical" evidence="6">
    <location>
        <begin position="324"/>
        <end position="341"/>
    </location>
</feature>
<reference evidence="7 8" key="1">
    <citation type="submission" date="2019-06" db="EMBL/GenBank/DDBJ databases">
        <title>Genomic insights into carbon and energy metabolism of Deferribacter autotrophicus revealed new metabolic traits in the phylum Deferribacteres.</title>
        <authorList>
            <person name="Slobodkin A.I."/>
            <person name="Slobodkina G.B."/>
            <person name="Allioux M."/>
            <person name="Alain K."/>
            <person name="Jebbar M."/>
            <person name="Shadrin V."/>
            <person name="Kublanov I.V."/>
            <person name="Toshchakov S.V."/>
            <person name="Bonch-Osmolovskaya E.A."/>
        </authorList>
    </citation>
    <scope>NUCLEOTIDE SEQUENCE [LARGE SCALE GENOMIC DNA]</scope>
    <source>
        <strain evidence="7 8">SL50</strain>
    </source>
</reference>
<dbReference type="OrthoDB" id="9792188at2"/>
<dbReference type="GO" id="GO:0015920">
    <property type="term" value="P:lipopolysaccharide transport"/>
    <property type="evidence" value="ECO:0007669"/>
    <property type="project" value="TreeGrafter"/>
</dbReference>
<accession>A0A5A8F7T3</accession>
<evidence type="ECO:0000313" key="8">
    <source>
        <dbReference type="Proteomes" id="UP000322876"/>
    </source>
</evidence>
<feature type="transmembrane region" description="Helical" evidence="6">
    <location>
        <begin position="12"/>
        <end position="33"/>
    </location>
</feature>
<dbReference type="GO" id="GO:0043190">
    <property type="term" value="C:ATP-binding cassette (ABC) transporter complex"/>
    <property type="evidence" value="ECO:0007669"/>
    <property type="project" value="TreeGrafter"/>
</dbReference>
<keyword evidence="4 6" id="KW-1133">Transmembrane helix</keyword>
<sequence length="344" mass="39204">MKLIEKYIIKELIPIFILGNFFFIFLLLLDKLISLSDLIFTKNVPFFFIIELIIFYIPSFLVITIPTSTLLASLIVYGRLSDDSELIAIKSFGANKISLYKPTIIFGTLSLILAILMSTYLMPLGNEFAIKKLFEVSKFVSIKDFKEHELYTEIPGFILYADKKINHNKYSGLIIINKDKNVVITSKLGTITNTNDGNLIFNLKKGSLLNMSKTTPSKIEFSNFLINIPIIAKNKIDIKSERLMTLKELKSNFKKNTLYKFEYSKRFALPFASIIMAFFGAILGSFFHRSGKTFGLFMSILVVLVYNSLFIFSQNMINTMPPFLAAWIANIIFCLLSILALKKV</sequence>
<keyword evidence="5 6" id="KW-0472">Membrane</keyword>
<protein>
    <submittedName>
        <fullName evidence="7">YjgP/YjgQ family permease</fullName>
    </submittedName>
</protein>
<evidence type="ECO:0000256" key="4">
    <source>
        <dbReference type="ARBA" id="ARBA00022989"/>
    </source>
</evidence>
<feature type="transmembrane region" description="Helical" evidence="6">
    <location>
        <begin position="294"/>
        <end position="312"/>
    </location>
</feature>
<dbReference type="RefSeq" id="WP_149266339.1">
    <property type="nucleotide sequence ID" value="NZ_VFJB01000005.1"/>
</dbReference>
<evidence type="ECO:0000256" key="6">
    <source>
        <dbReference type="SAM" id="Phobius"/>
    </source>
</evidence>
<feature type="transmembrane region" description="Helical" evidence="6">
    <location>
        <begin position="53"/>
        <end position="78"/>
    </location>
</feature>
<dbReference type="InterPro" id="IPR005495">
    <property type="entry name" value="LptG/LptF_permease"/>
</dbReference>
<evidence type="ECO:0000256" key="2">
    <source>
        <dbReference type="ARBA" id="ARBA00022475"/>
    </source>
</evidence>
<keyword evidence="3 6" id="KW-0812">Transmembrane</keyword>
<comment type="subcellular location">
    <subcellularLocation>
        <location evidence="1">Cell membrane</location>
        <topology evidence="1">Multi-pass membrane protein</topology>
    </subcellularLocation>
</comment>
<dbReference type="PANTHER" id="PTHR33529:SF6">
    <property type="entry name" value="YJGP_YJGQ FAMILY PERMEASE"/>
    <property type="match status" value="1"/>
</dbReference>
<dbReference type="EMBL" id="VFJB01000005">
    <property type="protein sequence ID" value="KAA0258018.1"/>
    <property type="molecule type" value="Genomic_DNA"/>
</dbReference>